<protein>
    <submittedName>
        <fullName evidence="1">Uncharacterized protein</fullName>
    </submittedName>
</protein>
<sequence length="207" mass="23361">MNTPRQRSTLASARSTLRRGGRWLRKTTRRRTARTRQVRCSCGGSYPAGQAARHFATHRTEHRKQAARIPVRRTRTIRPSQRRKTAGHRTNRSVTGVAQIDAWVSATEALTALEPANVAEFERILTGFQRAVVLGGNHLADLGERWTADHHIDQRITIQFAEAGDRFAASSECFRDAQEALKVVYRAYLELIESGTPIPRPEFFAES</sequence>
<keyword evidence="2" id="KW-1185">Reference proteome</keyword>
<dbReference type="EMBL" id="CP014859">
    <property type="protein sequence ID" value="AOS62844.1"/>
    <property type="molecule type" value="Genomic_DNA"/>
</dbReference>
<dbReference type="KEGG" id="ahm:TL08_10145"/>
<gene>
    <name evidence="1" type="ORF">TL08_10145</name>
</gene>
<organism evidence="1 2">
    <name type="scientific">Actinoalloteichus hymeniacidonis</name>
    <dbReference type="NCBI Taxonomy" id="340345"/>
    <lineage>
        <taxon>Bacteria</taxon>
        <taxon>Bacillati</taxon>
        <taxon>Actinomycetota</taxon>
        <taxon>Actinomycetes</taxon>
        <taxon>Pseudonocardiales</taxon>
        <taxon>Pseudonocardiaceae</taxon>
        <taxon>Actinoalloteichus</taxon>
    </lineage>
</organism>
<dbReference type="AlphaFoldDB" id="A0AAC9HP78"/>
<proteinExistence type="predicted"/>
<reference evidence="2" key="1">
    <citation type="submission" date="2016-03" db="EMBL/GenBank/DDBJ databases">
        <title>Complete genome sequence of the type strain Actinoalloteichus hymeniacidonis DSM 45092.</title>
        <authorList>
            <person name="Schaffert L."/>
            <person name="Albersmeier A."/>
            <person name="Winkler A."/>
            <person name="Kalinowski J."/>
            <person name="Zotchev S."/>
            <person name="Ruckert C."/>
        </authorList>
    </citation>
    <scope>NUCLEOTIDE SEQUENCE [LARGE SCALE GENOMIC DNA]</scope>
    <source>
        <strain evidence="2">HPA177(T) (DSM 45092(T))</strain>
    </source>
</reference>
<evidence type="ECO:0000313" key="1">
    <source>
        <dbReference type="EMBL" id="AOS62844.1"/>
    </source>
</evidence>
<dbReference type="Proteomes" id="UP000095210">
    <property type="component" value="Chromosome"/>
</dbReference>
<name>A0AAC9HP78_9PSEU</name>
<evidence type="ECO:0000313" key="2">
    <source>
        <dbReference type="Proteomes" id="UP000095210"/>
    </source>
</evidence>
<accession>A0AAC9HP78</accession>